<reference evidence="2 3" key="1">
    <citation type="submission" date="2019-06" db="EMBL/GenBank/DDBJ databases">
        <title>Draft genomes of female and male turbot (Scophthalmus maximus).</title>
        <authorList>
            <person name="Xu H."/>
            <person name="Xu X.-W."/>
            <person name="Shao C."/>
            <person name="Chen S."/>
        </authorList>
    </citation>
    <scope>NUCLEOTIDE SEQUENCE [LARGE SCALE GENOMIC DNA]</scope>
    <source>
        <strain evidence="2">Ysfricsl-2016a</strain>
        <tissue evidence="2">Blood</tissue>
    </source>
</reference>
<feature type="coiled-coil region" evidence="1">
    <location>
        <begin position="200"/>
        <end position="245"/>
    </location>
</feature>
<keyword evidence="1" id="KW-0175">Coiled coil</keyword>
<comment type="caution">
    <text evidence="2">The sequence shown here is derived from an EMBL/GenBank/DDBJ whole genome shotgun (WGS) entry which is preliminary data.</text>
</comment>
<accession>A0A6A4T326</accession>
<proteinExistence type="predicted"/>
<dbReference type="AlphaFoldDB" id="A0A6A4T326"/>
<protein>
    <submittedName>
        <fullName evidence="2">Uncharacterized protein</fullName>
    </submittedName>
</protein>
<evidence type="ECO:0000313" key="3">
    <source>
        <dbReference type="Proteomes" id="UP000438429"/>
    </source>
</evidence>
<name>A0A6A4T326_SCOMX</name>
<gene>
    <name evidence="2" type="ORF">F2P81_006381</name>
</gene>
<evidence type="ECO:0000256" key="1">
    <source>
        <dbReference type="SAM" id="Coils"/>
    </source>
</evidence>
<sequence length="255" mass="28275">MAPKGSRWYDGEVDCRFVQIKNNKVYGKKKTKATHCDDLKQYVSCYDVMTNTQEAIVLWPGSFEAVSEEPLQSESTHFAAAAVAAALHAALHAETKTAMSISLLLAAAESDIDHKFTWTAVLEPNTNWPSSPSLMPCRVPEPVSTRSSTPRSTAASYAGYQAPLSAVAQSSKQCNAWRTKSYTVVKDTNAELAKLQLTWGMKLKKELDENKEQLDERKKQLAKDKKQLAKTKKQLEELLSCKKEVGTVNGMTEVE</sequence>
<organism evidence="2 3">
    <name type="scientific">Scophthalmus maximus</name>
    <name type="common">Turbot</name>
    <name type="synonym">Psetta maxima</name>
    <dbReference type="NCBI Taxonomy" id="52904"/>
    <lineage>
        <taxon>Eukaryota</taxon>
        <taxon>Metazoa</taxon>
        <taxon>Chordata</taxon>
        <taxon>Craniata</taxon>
        <taxon>Vertebrata</taxon>
        <taxon>Euteleostomi</taxon>
        <taxon>Actinopterygii</taxon>
        <taxon>Neopterygii</taxon>
        <taxon>Teleostei</taxon>
        <taxon>Neoteleostei</taxon>
        <taxon>Acanthomorphata</taxon>
        <taxon>Carangaria</taxon>
        <taxon>Pleuronectiformes</taxon>
        <taxon>Pleuronectoidei</taxon>
        <taxon>Scophthalmidae</taxon>
        <taxon>Scophthalmus</taxon>
    </lineage>
</organism>
<dbReference type="Proteomes" id="UP000438429">
    <property type="component" value="Unassembled WGS sequence"/>
</dbReference>
<dbReference type="EMBL" id="VEVO01000006">
    <property type="protein sequence ID" value="KAF0040483.1"/>
    <property type="molecule type" value="Genomic_DNA"/>
</dbReference>
<evidence type="ECO:0000313" key="2">
    <source>
        <dbReference type="EMBL" id="KAF0040483.1"/>
    </source>
</evidence>